<protein>
    <submittedName>
        <fullName evidence="1">Uncharacterized protein</fullName>
    </submittedName>
</protein>
<sequence length="106" mass="12019">MLLPLYDPDHYKQLIRGRTPSLHDDVRDNVSYSHCDVTFVLTLLSDSGSMWSDDVLNTNSDKEQRTGLLILLHLHTSFKLLDDSTSPPTVCQQNCSSEKNSCFLFS</sequence>
<dbReference type="Ensembl" id="ENSSDUT00000033469.1">
    <property type="protein sequence ID" value="ENSSDUP00000032907.1"/>
    <property type="gene ID" value="ENSSDUG00000023644.1"/>
</dbReference>
<proteinExistence type="predicted"/>
<keyword evidence="2" id="KW-1185">Reference proteome</keyword>
<evidence type="ECO:0000313" key="1">
    <source>
        <dbReference type="Ensembl" id="ENSSDUP00000032907.1"/>
    </source>
</evidence>
<reference evidence="1" key="2">
    <citation type="submission" date="2025-09" db="UniProtKB">
        <authorList>
            <consortium name="Ensembl"/>
        </authorList>
    </citation>
    <scope>IDENTIFICATION</scope>
</reference>
<dbReference type="AlphaFoldDB" id="A0A3B4VQJ0"/>
<dbReference type="Proteomes" id="UP000261420">
    <property type="component" value="Unplaced"/>
</dbReference>
<organism evidence="1 2">
    <name type="scientific">Seriola dumerili</name>
    <name type="common">Greater amberjack</name>
    <name type="synonym">Caranx dumerili</name>
    <dbReference type="NCBI Taxonomy" id="41447"/>
    <lineage>
        <taxon>Eukaryota</taxon>
        <taxon>Metazoa</taxon>
        <taxon>Chordata</taxon>
        <taxon>Craniata</taxon>
        <taxon>Vertebrata</taxon>
        <taxon>Euteleostomi</taxon>
        <taxon>Actinopterygii</taxon>
        <taxon>Neopterygii</taxon>
        <taxon>Teleostei</taxon>
        <taxon>Neoteleostei</taxon>
        <taxon>Acanthomorphata</taxon>
        <taxon>Carangaria</taxon>
        <taxon>Carangiformes</taxon>
        <taxon>Carangidae</taxon>
        <taxon>Seriola</taxon>
    </lineage>
</organism>
<evidence type="ECO:0000313" key="2">
    <source>
        <dbReference type="Proteomes" id="UP000261420"/>
    </source>
</evidence>
<reference evidence="1" key="1">
    <citation type="submission" date="2025-08" db="UniProtKB">
        <authorList>
            <consortium name="Ensembl"/>
        </authorList>
    </citation>
    <scope>IDENTIFICATION</scope>
</reference>
<accession>A0A3B4VQJ0</accession>
<name>A0A3B4VQJ0_SERDU</name>